<reference evidence="1 2" key="1">
    <citation type="submission" date="2013-11" db="EMBL/GenBank/DDBJ databases">
        <title>The Genome Sequence of Phytophthora parasitica P1976.</title>
        <authorList>
            <consortium name="The Broad Institute Genomics Platform"/>
            <person name="Russ C."/>
            <person name="Tyler B."/>
            <person name="Panabieres F."/>
            <person name="Shan W."/>
            <person name="Tripathy S."/>
            <person name="Grunwald N."/>
            <person name="Machado M."/>
            <person name="Johnson C.S."/>
            <person name="Walker B."/>
            <person name="Young S."/>
            <person name="Zeng Q."/>
            <person name="Gargeya S."/>
            <person name="Fitzgerald M."/>
            <person name="Haas B."/>
            <person name="Abouelleil A."/>
            <person name="Allen A.W."/>
            <person name="Alvarado L."/>
            <person name="Arachchi H.M."/>
            <person name="Berlin A.M."/>
            <person name="Chapman S.B."/>
            <person name="Gainer-Dewar J."/>
            <person name="Goldberg J."/>
            <person name="Griggs A."/>
            <person name="Gujja S."/>
            <person name="Hansen M."/>
            <person name="Howarth C."/>
            <person name="Imamovic A."/>
            <person name="Ireland A."/>
            <person name="Larimer J."/>
            <person name="McCowan C."/>
            <person name="Murphy C."/>
            <person name="Pearson M."/>
            <person name="Poon T.W."/>
            <person name="Priest M."/>
            <person name="Roberts A."/>
            <person name="Saif S."/>
            <person name="Shea T."/>
            <person name="Sisk P."/>
            <person name="Sykes S."/>
            <person name="Wortman J."/>
            <person name="Nusbaum C."/>
            <person name="Birren B."/>
        </authorList>
    </citation>
    <scope>NUCLEOTIDE SEQUENCE [LARGE SCALE GENOMIC DNA]</scope>
    <source>
        <strain evidence="1 2">P1976</strain>
    </source>
</reference>
<evidence type="ECO:0000313" key="1">
    <source>
        <dbReference type="EMBL" id="ETO59411.1"/>
    </source>
</evidence>
<dbReference type="EMBL" id="ANJA01004108">
    <property type="protein sequence ID" value="ETO59411.1"/>
    <property type="molecule type" value="Genomic_DNA"/>
</dbReference>
<dbReference type="AlphaFoldDB" id="A0A080YYF0"/>
<proteinExistence type="predicted"/>
<evidence type="ECO:0000313" key="2">
    <source>
        <dbReference type="Proteomes" id="UP000028582"/>
    </source>
</evidence>
<organism evidence="1 2">
    <name type="scientific">Phytophthora nicotianae P1976</name>
    <dbReference type="NCBI Taxonomy" id="1317066"/>
    <lineage>
        <taxon>Eukaryota</taxon>
        <taxon>Sar</taxon>
        <taxon>Stramenopiles</taxon>
        <taxon>Oomycota</taxon>
        <taxon>Peronosporomycetes</taxon>
        <taxon>Peronosporales</taxon>
        <taxon>Peronosporaceae</taxon>
        <taxon>Phytophthora</taxon>
    </lineage>
</organism>
<name>A0A080YYF0_PHYNI</name>
<sequence>MFDTFWPNDEYGKYAVGTDMQGLCKFNTLRCAAELAGRPDIVKQQDIDDFVEHQETSCGEELTHGTSWKGVIVFLRRLRDAGRDFIYIVIALDNSAVAGRRGVGGLWKINQGWSLRTRTGFIYNLEEGKPIESAEDWIDFYVFIRPSIVFKQE</sequence>
<comment type="caution">
    <text evidence="1">The sequence shown here is derived from an EMBL/GenBank/DDBJ whole genome shotgun (WGS) entry which is preliminary data.</text>
</comment>
<accession>A0A080YYF0</accession>
<protein>
    <submittedName>
        <fullName evidence="1">Uncharacterized protein</fullName>
    </submittedName>
</protein>
<gene>
    <name evidence="1" type="ORF">F444_22230</name>
</gene>
<dbReference type="Proteomes" id="UP000028582">
    <property type="component" value="Unassembled WGS sequence"/>
</dbReference>
<dbReference type="OrthoDB" id="115201at2759"/>